<proteinExistence type="predicted"/>
<dbReference type="EMBL" id="BMDW01000002">
    <property type="protein sequence ID" value="GGA37077.1"/>
    <property type="molecule type" value="Genomic_DNA"/>
</dbReference>
<accession>A0ABQ1G3Z0</accession>
<organism evidence="1 2">
    <name type="scientific">Sphingomonas psychrolutea</name>
    <dbReference type="NCBI Taxonomy" id="1259676"/>
    <lineage>
        <taxon>Bacteria</taxon>
        <taxon>Pseudomonadati</taxon>
        <taxon>Pseudomonadota</taxon>
        <taxon>Alphaproteobacteria</taxon>
        <taxon>Sphingomonadales</taxon>
        <taxon>Sphingomonadaceae</taxon>
        <taxon>Sphingomonas</taxon>
    </lineage>
</organism>
<dbReference type="InterPro" id="IPR014710">
    <property type="entry name" value="RmlC-like_jellyroll"/>
</dbReference>
<evidence type="ECO:0008006" key="3">
    <source>
        <dbReference type="Google" id="ProtNLM"/>
    </source>
</evidence>
<evidence type="ECO:0000313" key="2">
    <source>
        <dbReference type="Proteomes" id="UP000618591"/>
    </source>
</evidence>
<reference evidence="2" key="1">
    <citation type="journal article" date="2019" name="Int. J. Syst. Evol. Microbiol.">
        <title>The Global Catalogue of Microorganisms (GCM) 10K type strain sequencing project: providing services to taxonomists for standard genome sequencing and annotation.</title>
        <authorList>
            <consortium name="The Broad Institute Genomics Platform"/>
            <consortium name="The Broad Institute Genome Sequencing Center for Infectious Disease"/>
            <person name="Wu L."/>
            <person name="Ma J."/>
        </authorList>
    </citation>
    <scope>NUCLEOTIDE SEQUENCE [LARGE SCALE GENOMIC DNA]</scope>
    <source>
        <strain evidence="2">CGMCC 1.10106</strain>
    </source>
</reference>
<dbReference type="InterPro" id="IPR011051">
    <property type="entry name" value="RmlC_Cupin_sf"/>
</dbReference>
<evidence type="ECO:0000313" key="1">
    <source>
        <dbReference type="EMBL" id="GGA37077.1"/>
    </source>
</evidence>
<comment type="caution">
    <text evidence="1">The sequence shown here is derived from an EMBL/GenBank/DDBJ whole genome shotgun (WGS) entry which is preliminary data.</text>
</comment>
<dbReference type="Gene3D" id="2.60.120.10">
    <property type="entry name" value="Jelly Rolls"/>
    <property type="match status" value="1"/>
</dbReference>
<sequence length="176" mass="18909">MPMGSPTGFRIMRASDAPSLMAAGCMSIEPYSDVQRAGVTALLAAGYGEGDDVKVLCDIPGFSLTHAWLKKDYPLPLHSHDSDCLYYIIAGTLTMGTEALGPRDSFFVPAGVPYSYRPGPDGVEVLEFRQATQFNFLNLSKGEAWWTKAAETVAANAADWKSAQRPSDTVVEPATA</sequence>
<dbReference type="Proteomes" id="UP000618591">
    <property type="component" value="Unassembled WGS sequence"/>
</dbReference>
<name>A0ABQ1G3Z0_9SPHN</name>
<protein>
    <recommendedName>
        <fullName evidence="3">Cupin domain-containing protein</fullName>
    </recommendedName>
</protein>
<gene>
    <name evidence="1" type="ORF">GCM10011395_04230</name>
</gene>
<dbReference type="RefSeq" id="WP_188445129.1">
    <property type="nucleotide sequence ID" value="NZ_BMDW01000002.1"/>
</dbReference>
<keyword evidence="2" id="KW-1185">Reference proteome</keyword>
<dbReference type="SUPFAM" id="SSF51182">
    <property type="entry name" value="RmlC-like cupins"/>
    <property type="match status" value="1"/>
</dbReference>